<evidence type="ECO:0000313" key="2">
    <source>
        <dbReference type="Proteomes" id="UP000324800"/>
    </source>
</evidence>
<protein>
    <submittedName>
        <fullName evidence="1">Uncharacterized protein</fullName>
    </submittedName>
</protein>
<reference evidence="1 2" key="1">
    <citation type="submission" date="2019-03" db="EMBL/GenBank/DDBJ databases">
        <title>Single cell metagenomics reveals metabolic interactions within the superorganism composed of flagellate Streblomastix strix and complex community of Bacteroidetes bacteria on its surface.</title>
        <authorList>
            <person name="Treitli S.C."/>
            <person name="Kolisko M."/>
            <person name="Husnik F."/>
            <person name="Keeling P."/>
            <person name="Hampl V."/>
        </authorList>
    </citation>
    <scope>NUCLEOTIDE SEQUENCE [LARGE SCALE GENOMIC DNA]</scope>
    <source>
        <strain evidence="1">ST1C</strain>
    </source>
</reference>
<proteinExistence type="predicted"/>
<sequence>MVDRTSETNKSYGALLNINDLILPGYTVEINFTEKMHGKGEVDSDFAKYVQGIEKNMPKEGIRSLPSLAQLMQCISEYFNVAKFLSYVDYLIIDQFMLFHNFYFEGDSVKARPLIGNEVDEQTFPLEFDTRDKFSKKLYISVVLGAPSTNLEPIPARRNAARFFEGVVALSVALRRHTITAAQLRTFEDDTYSNTFVGMVYCVLHLYCLSMKQIFLSEIDS</sequence>
<accession>A0A5J4VWB1</accession>
<dbReference type="Proteomes" id="UP000324800">
    <property type="component" value="Unassembled WGS sequence"/>
</dbReference>
<evidence type="ECO:0000313" key="1">
    <source>
        <dbReference type="EMBL" id="KAA6386623.1"/>
    </source>
</evidence>
<dbReference type="EMBL" id="SNRW01004720">
    <property type="protein sequence ID" value="KAA6386623.1"/>
    <property type="molecule type" value="Genomic_DNA"/>
</dbReference>
<comment type="caution">
    <text evidence="1">The sequence shown here is derived from an EMBL/GenBank/DDBJ whole genome shotgun (WGS) entry which is preliminary data.</text>
</comment>
<dbReference type="AlphaFoldDB" id="A0A5J4VWB1"/>
<gene>
    <name evidence="1" type="ORF">EZS28_017851</name>
</gene>
<organism evidence="1 2">
    <name type="scientific">Streblomastix strix</name>
    <dbReference type="NCBI Taxonomy" id="222440"/>
    <lineage>
        <taxon>Eukaryota</taxon>
        <taxon>Metamonada</taxon>
        <taxon>Preaxostyla</taxon>
        <taxon>Oxymonadida</taxon>
        <taxon>Streblomastigidae</taxon>
        <taxon>Streblomastix</taxon>
    </lineage>
</organism>
<name>A0A5J4VWB1_9EUKA</name>